<dbReference type="Proteomes" id="UP000225108">
    <property type="component" value="Unassembled WGS sequence"/>
</dbReference>
<keyword evidence="3" id="KW-0378">Hydrolase</keyword>
<keyword evidence="1" id="KW-1133">Transmembrane helix</keyword>
<comment type="caution">
    <text evidence="3">The sequence shown here is derived from an EMBL/GenBank/DDBJ whole genome shotgun (WGS) entry which is preliminary data.</text>
</comment>
<dbReference type="Pfam" id="PF02517">
    <property type="entry name" value="Rce1-like"/>
    <property type="match status" value="1"/>
</dbReference>
<feature type="transmembrane region" description="Helical" evidence="1">
    <location>
        <begin position="64"/>
        <end position="84"/>
    </location>
</feature>
<evidence type="ECO:0000259" key="2">
    <source>
        <dbReference type="Pfam" id="PF02517"/>
    </source>
</evidence>
<organism evidence="3 4">
    <name type="scientific">Williamsia marianensis</name>
    <dbReference type="NCBI Taxonomy" id="85044"/>
    <lineage>
        <taxon>Bacteria</taxon>
        <taxon>Bacillati</taxon>
        <taxon>Actinomycetota</taxon>
        <taxon>Actinomycetes</taxon>
        <taxon>Mycobacteriales</taxon>
        <taxon>Nocardiaceae</taxon>
        <taxon>Williamsia</taxon>
    </lineage>
</organism>
<feature type="transmembrane region" description="Helical" evidence="1">
    <location>
        <begin position="96"/>
        <end position="114"/>
    </location>
</feature>
<dbReference type="InterPro" id="IPR015837">
    <property type="entry name" value="UCP026622_CAAX_protease"/>
</dbReference>
<dbReference type="EMBL" id="PEBD01000008">
    <property type="protein sequence ID" value="PHV66837.1"/>
    <property type="molecule type" value="Genomic_DNA"/>
</dbReference>
<dbReference type="PIRSF" id="PIRSF026622">
    <property type="entry name" value="Proteas_026622"/>
    <property type="match status" value="1"/>
</dbReference>
<feature type="transmembrane region" description="Helical" evidence="1">
    <location>
        <begin position="28"/>
        <end position="44"/>
    </location>
</feature>
<dbReference type="InterPro" id="IPR003675">
    <property type="entry name" value="Rce1/LyrA-like_dom"/>
</dbReference>
<evidence type="ECO:0000313" key="3">
    <source>
        <dbReference type="EMBL" id="PHV66837.1"/>
    </source>
</evidence>
<dbReference type="AlphaFoldDB" id="A0A2G3PLY0"/>
<keyword evidence="1" id="KW-0812">Transmembrane</keyword>
<gene>
    <name evidence="3" type="ORF">CSW57_11305</name>
</gene>
<keyword evidence="1" id="KW-0472">Membrane</keyword>
<evidence type="ECO:0000313" key="4">
    <source>
        <dbReference type="Proteomes" id="UP000225108"/>
    </source>
</evidence>
<dbReference type="RefSeq" id="WP_099382850.1">
    <property type="nucleotide sequence ID" value="NZ_PEBD01000008.1"/>
</dbReference>
<dbReference type="GO" id="GO:0080120">
    <property type="term" value="P:CAAX-box protein maturation"/>
    <property type="evidence" value="ECO:0007669"/>
    <property type="project" value="UniProtKB-ARBA"/>
</dbReference>
<reference evidence="3 4" key="1">
    <citation type="submission" date="2017-10" db="EMBL/GenBank/DDBJ databases">
        <title>The draft genome sequence of Williamsia sp. BULT 1.1 isolated from the semi-arid grassland soils from South Africa.</title>
        <authorList>
            <person name="Kabwe M.H."/>
            <person name="Govender N."/>
            <person name="Mutseka Lunga P."/>
            <person name="Vikram S."/>
            <person name="Makhalanyane T.P."/>
        </authorList>
    </citation>
    <scope>NUCLEOTIDE SEQUENCE [LARGE SCALE GENOMIC DNA]</scope>
    <source>
        <strain evidence="3 4">BULT 1.1</strain>
    </source>
</reference>
<evidence type="ECO:0000256" key="1">
    <source>
        <dbReference type="SAM" id="Phobius"/>
    </source>
</evidence>
<dbReference type="GO" id="GO:0006508">
    <property type="term" value="P:proteolysis"/>
    <property type="evidence" value="ECO:0007669"/>
    <property type="project" value="UniProtKB-KW"/>
</dbReference>
<dbReference type="GO" id="GO:0004175">
    <property type="term" value="F:endopeptidase activity"/>
    <property type="evidence" value="ECO:0007669"/>
    <property type="project" value="UniProtKB-ARBA"/>
</dbReference>
<feature type="domain" description="CAAX prenyl protease 2/Lysostaphin resistance protein A-like" evidence="2">
    <location>
        <begin position="103"/>
        <end position="214"/>
    </location>
</feature>
<proteinExistence type="predicted"/>
<feature type="transmembrane region" description="Helical" evidence="1">
    <location>
        <begin position="135"/>
        <end position="151"/>
    </location>
</feature>
<keyword evidence="3" id="KW-0645">Protease</keyword>
<sequence length="228" mass="24039">MRDVAMVVGALALINVLAHFTIDNAAYLVVPLGSIIVIMCMRWRGFSWRQMGLAPDQFKRGAKYALPILLVVTVIAIGGAIIPFTRTLFLSDRYDTVGFAVYSALLVIPLQTVIPEELLFRGALDASLRPAVSSRAVYVVGASLFGLWHVGSSTGLTAGNDGLTDLLGSGVIAQVAGIAGAVVVTTCAGLLFIWLRHRSDSLLVPVALHWAVNGIGALGAALAWQLSG</sequence>
<feature type="transmembrane region" description="Helical" evidence="1">
    <location>
        <begin position="171"/>
        <end position="195"/>
    </location>
</feature>
<dbReference type="GO" id="GO:0008237">
    <property type="term" value="F:metallopeptidase activity"/>
    <property type="evidence" value="ECO:0007669"/>
    <property type="project" value="UniProtKB-KW"/>
</dbReference>
<keyword evidence="3" id="KW-0482">Metalloprotease</keyword>
<feature type="transmembrane region" description="Helical" evidence="1">
    <location>
        <begin position="202"/>
        <end position="224"/>
    </location>
</feature>
<protein>
    <submittedName>
        <fullName evidence="3">CPBP family intramembrane metalloprotease</fullName>
    </submittedName>
</protein>
<accession>A0A2G3PLY0</accession>
<name>A0A2G3PLY0_WILMA</name>